<evidence type="ECO:0000256" key="1">
    <source>
        <dbReference type="SAM" id="MobiDB-lite"/>
    </source>
</evidence>
<dbReference type="AlphaFoldDB" id="A0AAN8JGE5"/>
<name>A0AAN8JGE5_PATCE</name>
<comment type="caution">
    <text evidence="4">The sequence shown here is derived from an EMBL/GenBank/DDBJ whole genome shotgun (WGS) entry which is preliminary data.</text>
</comment>
<feature type="transmembrane region" description="Helical" evidence="2">
    <location>
        <begin position="67"/>
        <end position="91"/>
    </location>
</feature>
<organism evidence="4 5">
    <name type="scientific">Patella caerulea</name>
    <name type="common">Rayed Mediterranean limpet</name>
    <dbReference type="NCBI Taxonomy" id="87958"/>
    <lineage>
        <taxon>Eukaryota</taxon>
        <taxon>Metazoa</taxon>
        <taxon>Spiralia</taxon>
        <taxon>Lophotrochozoa</taxon>
        <taxon>Mollusca</taxon>
        <taxon>Gastropoda</taxon>
        <taxon>Patellogastropoda</taxon>
        <taxon>Patelloidea</taxon>
        <taxon>Patellidae</taxon>
        <taxon>Patella</taxon>
    </lineage>
</organism>
<evidence type="ECO:0000313" key="4">
    <source>
        <dbReference type="EMBL" id="KAK6175158.1"/>
    </source>
</evidence>
<feature type="compositionally biased region" description="Low complexity" evidence="1">
    <location>
        <begin position="123"/>
        <end position="143"/>
    </location>
</feature>
<feature type="chain" id="PRO_5042837957" evidence="3">
    <location>
        <begin position="24"/>
        <end position="149"/>
    </location>
</feature>
<keyword evidence="3" id="KW-0732">Signal</keyword>
<sequence>MARILSLTCSLIIVYICTTGIECKQCVRTNLLVKETKFCLFGCCNSLYDITTGFDNKDICCTPSTGVIIGISAGGLFLLISIIACCFCCCYRQPGRSGVVVAPNPLPTMAVVTAQGYPPQQGYPMQPQGYPMQQPGYPQAQQPDIQKQA</sequence>
<keyword evidence="2" id="KW-1133">Transmembrane helix</keyword>
<dbReference type="EMBL" id="JAZGQO010000010">
    <property type="protein sequence ID" value="KAK6175158.1"/>
    <property type="molecule type" value="Genomic_DNA"/>
</dbReference>
<reference evidence="4 5" key="1">
    <citation type="submission" date="2024-01" db="EMBL/GenBank/DDBJ databases">
        <title>The genome of the rayed Mediterranean limpet Patella caerulea (Linnaeus, 1758).</title>
        <authorList>
            <person name="Anh-Thu Weber A."/>
            <person name="Halstead-Nussloch G."/>
        </authorList>
    </citation>
    <scope>NUCLEOTIDE SEQUENCE [LARGE SCALE GENOMIC DNA]</scope>
    <source>
        <strain evidence="4">AATW-2023a</strain>
        <tissue evidence="4">Whole specimen</tissue>
    </source>
</reference>
<keyword evidence="5" id="KW-1185">Reference proteome</keyword>
<feature type="region of interest" description="Disordered" evidence="1">
    <location>
        <begin position="123"/>
        <end position="149"/>
    </location>
</feature>
<keyword evidence="2" id="KW-0812">Transmembrane</keyword>
<protein>
    <submittedName>
        <fullName evidence="4">Uncharacterized protein</fullName>
    </submittedName>
</protein>
<feature type="signal peptide" evidence="3">
    <location>
        <begin position="1"/>
        <end position="23"/>
    </location>
</feature>
<evidence type="ECO:0000256" key="2">
    <source>
        <dbReference type="SAM" id="Phobius"/>
    </source>
</evidence>
<evidence type="ECO:0000256" key="3">
    <source>
        <dbReference type="SAM" id="SignalP"/>
    </source>
</evidence>
<accession>A0AAN8JGE5</accession>
<evidence type="ECO:0000313" key="5">
    <source>
        <dbReference type="Proteomes" id="UP001347796"/>
    </source>
</evidence>
<gene>
    <name evidence="4" type="ORF">SNE40_013680</name>
</gene>
<keyword evidence="2" id="KW-0472">Membrane</keyword>
<proteinExistence type="predicted"/>
<dbReference type="Proteomes" id="UP001347796">
    <property type="component" value="Unassembled WGS sequence"/>
</dbReference>